<evidence type="ECO:0000256" key="6">
    <source>
        <dbReference type="ARBA" id="ARBA00023015"/>
    </source>
</evidence>
<dbReference type="PANTHER" id="PTHR37461">
    <property type="entry name" value="ANTI-SIGMA-K FACTOR RSKA"/>
    <property type="match status" value="1"/>
</dbReference>
<evidence type="ECO:0000313" key="15">
    <source>
        <dbReference type="Proteomes" id="UP000198741"/>
    </source>
</evidence>
<evidence type="ECO:0000256" key="2">
    <source>
        <dbReference type="ARBA" id="ARBA00004236"/>
    </source>
</evidence>
<feature type="transmembrane region" description="Helical" evidence="12">
    <location>
        <begin position="125"/>
        <end position="144"/>
    </location>
</feature>
<keyword evidence="8" id="KW-0804">Transcription</keyword>
<dbReference type="GO" id="GO:0005886">
    <property type="term" value="C:plasma membrane"/>
    <property type="evidence" value="ECO:0007669"/>
    <property type="project" value="UniProtKB-SubCell"/>
</dbReference>
<evidence type="ECO:0000256" key="9">
    <source>
        <dbReference type="ARBA" id="ARBA00029829"/>
    </source>
</evidence>
<keyword evidence="3" id="KW-1003">Cell membrane</keyword>
<keyword evidence="7 12" id="KW-0472">Membrane</keyword>
<dbReference type="EMBL" id="LT629710">
    <property type="protein sequence ID" value="SDO46276.1"/>
    <property type="molecule type" value="Genomic_DNA"/>
</dbReference>
<dbReference type="AlphaFoldDB" id="A0A1H0JRC0"/>
<reference evidence="14 15" key="1">
    <citation type="submission" date="2016-10" db="EMBL/GenBank/DDBJ databases">
        <authorList>
            <person name="de Groot N.N."/>
        </authorList>
    </citation>
    <scope>NUCLEOTIDE SEQUENCE [LARGE SCALE GENOMIC DNA]</scope>
    <source>
        <strain evidence="15">P4-7,KCTC 19426,CECT 7604</strain>
    </source>
</reference>
<dbReference type="GO" id="GO:0006417">
    <property type="term" value="P:regulation of translation"/>
    <property type="evidence" value="ECO:0007669"/>
    <property type="project" value="TreeGrafter"/>
</dbReference>
<protein>
    <recommendedName>
        <fullName evidence="10">Regulator of SigK</fullName>
    </recommendedName>
    <alternativeName>
        <fullName evidence="9">Sigma-K anti-sigma factor RskA</fullName>
    </alternativeName>
</protein>
<accession>A0A1H0JRC0</accession>
<evidence type="ECO:0000256" key="10">
    <source>
        <dbReference type="ARBA" id="ARBA00030803"/>
    </source>
</evidence>
<evidence type="ECO:0000256" key="4">
    <source>
        <dbReference type="ARBA" id="ARBA00022692"/>
    </source>
</evidence>
<proteinExistence type="predicted"/>
<dbReference type="PANTHER" id="PTHR37461:SF1">
    <property type="entry name" value="ANTI-SIGMA-K FACTOR RSKA"/>
    <property type="match status" value="1"/>
</dbReference>
<gene>
    <name evidence="14" type="ORF">SAMN04515671_1012</name>
</gene>
<keyword evidence="4 12" id="KW-0812">Transmembrane</keyword>
<dbReference type="InterPro" id="IPR041916">
    <property type="entry name" value="Anti_sigma_zinc_sf"/>
</dbReference>
<evidence type="ECO:0000256" key="1">
    <source>
        <dbReference type="ARBA" id="ARBA00004167"/>
    </source>
</evidence>
<dbReference type="Pfam" id="PF10099">
    <property type="entry name" value="RskA_C"/>
    <property type="match status" value="1"/>
</dbReference>
<dbReference type="GO" id="GO:0016989">
    <property type="term" value="F:sigma factor antagonist activity"/>
    <property type="evidence" value="ECO:0007669"/>
    <property type="project" value="TreeGrafter"/>
</dbReference>
<keyword evidence="5 12" id="KW-1133">Transmembrane helix</keyword>
<evidence type="ECO:0000256" key="5">
    <source>
        <dbReference type="ARBA" id="ARBA00022989"/>
    </source>
</evidence>
<evidence type="ECO:0000256" key="12">
    <source>
        <dbReference type="SAM" id="Phobius"/>
    </source>
</evidence>
<dbReference type="Gene3D" id="1.10.10.1320">
    <property type="entry name" value="Anti-sigma factor, zinc-finger domain"/>
    <property type="match status" value="1"/>
</dbReference>
<feature type="domain" description="Anti-sigma K factor RskA C-terminal" evidence="13">
    <location>
        <begin position="127"/>
        <end position="258"/>
    </location>
</feature>
<comment type="subcellular location">
    <subcellularLocation>
        <location evidence="2">Cell membrane</location>
    </subcellularLocation>
    <subcellularLocation>
        <location evidence="1">Membrane</location>
        <topology evidence="1">Single-pass membrane protein</topology>
    </subcellularLocation>
</comment>
<sequence length="266" mass="26694">MTTDQHLNTGAMALGALPDDEAAEYADHLRTCPTCVDELASFLQTAAILGSSVAQAPPAGLRRSVMAAVAQTPQLPPLTEDSAGRHRHTAESAPAPTTAVGIPEPDGGSATVIPLRRPWYRRPQALLAAAAAVLVVGGGTTLALSGRSQPPSAIACVAAAADKTVEKPTVGASAGGTVTIAGSCNAAVVQMPPMADPPSGKVYQMWVIKGATPTSAGIVTKQADGTYGKVGMPVHVGDTAVAVTVEPDGGSAKPTTSPLWVVPLTA</sequence>
<dbReference type="OrthoDB" id="153510at2"/>
<feature type="region of interest" description="Disordered" evidence="11">
    <location>
        <begin position="74"/>
        <end position="106"/>
    </location>
</feature>
<evidence type="ECO:0000256" key="11">
    <source>
        <dbReference type="SAM" id="MobiDB-lite"/>
    </source>
</evidence>
<dbReference type="InterPro" id="IPR051474">
    <property type="entry name" value="Anti-sigma-K/W_factor"/>
</dbReference>
<evidence type="ECO:0000256" key="3">
    <source>
        <dbReference type="ARBA" id="ARBA00022475"/>
    </source>
</evidence>
<dbReference type="InterPro" id="IPR018764">
    <property type="entry name" value="RskA_C"/>
</dbReference>
<dbReference type="STRING" id="1090615.SAMN04515671_1012"/>
<evidence type="ECO:0000313" key="14">
    <source>
        <dbReference type="EMBL" id="SDO46276.1"/>
    </source>
</evidence>
<name>A0A1H0JRC0_9ACTN</name>
<dbReference type="RefSeq" id="WP_090474860.1">
    <property type="nucleotide sequence ID" value="NZ_LT629710.1"/>
</dbReference>
<dbReference type="Proteomes" id="UP000198741">
    <property type="component" value="Chromosome I"/>
</dbReference>
<evidence type="ECO:0000259" key="13">
    <source>
        <dbReference type="Pfam" id="PF10099"/>
    </source>
</evidence>
<evidence type="ECO:0000256" key="8">
    <source>
        <dbReference type="ARBA" id="ARBA00023163"/>
    </source>
</evidence>
<evidence type="ECO:0000256" key="7">
    <source>
        <dbReference type="ARBA" id="ARBA00023136"/>
    </source>
</evidence>
<keyword evidence="15" id="KW-1185">Reference proteome</keyword>
<keyword evidence="6" id="KW-0805">Transcription regulation</keyword>
<organism evidence="14 15">
    <name type="scientific">Nakamurella panacisegetis</name>
    <dbReference type="NCBI Taxonomy" id="1090615"/>
    <lineage>
        <taxon>Bacteria</taxon>
        <taxon>Bacillati</taxon>
        <taxon>Actinomycetota</taxon>
        <taxon>Actinomycetes</taxon>
        <taxon>Nakamurellales</taxon>
        <taxon>Nakamurellaceae</taxon>
        <taxon>Nakamurella</taxon>
    </lineage>
</organism>